<dbReference type="AlphaFoldDB" id="A0A840IIH6"/>
<name>A0A840IIH6_9ACTN</name>
<dbReference type="RefSeq" id="WP_183343910.1">
    <property type="nucleotide sequence ID" value="NZ_JACHNU010000006.1"/>
</dbReference>
<feature type="transmembrane region" description="Helical" evidence="7">
    <location>
        <begin position="51"/>
        <end position="72"/>
    </location>
</feature>
<keyword evidence="6 7" id="KW-0472">Membrane</keyword>
<keyword evidence="3" id="KW-1003">Cell membrane</keyword>
<keyword evidence="11" id="KW-1185">Reference proteome</keyword>
<gene>
    <name evidence="10" type="ORF">BDZ31_003738</name>
</gene>
<dbReference type="EC" id="4.6.1.1" evidence="10"/>
<dbReference type="PANTHER" id="PTHR43081">
    <property type="entry name" value="ADENYLATE CYCLASE, TERMINAL-DIFFERENTIATION SPECIFIC-RELATED"/>
    <property type="match status" value="1"/>
</dbReference>
<dbReference type="CDD" id="cd07302">
    <property type="entry name" value="CHD"/>
    <property type="match status" value="1"/>
</dbReference>
<dbReference type="SUPFAM" id="SSF55073">
    <property type="entry name" value="Nucleotide cyclase"/>
    <property type="match status" value="1"/>
</dbReference>
<dbReference type="GO" id="GO:0005886">
    <property type="term" value="C:plasma membrane"/>
    <property type="evidence" value="ECO:0007669"/>
    <property type="project" value="UniProtKB-SubCell"/>
</dbReference>
<feature type="transmembrane region" description="Helical" evidence="7">
    <location>
        <begin position="12"/>
        <end position="39"/>
    </location>
</feature>
<keyword evidence="5 7" id="KW-1133">Transmembrane helix</keyword>
<dbReference type="GO" id="GO:0004016">
    <property type="term" value="F:adenylate cyclase activity"/>
    <property type="evidence" value="ECO:0007669"/>
    <property type="project" value="UniProtKB-EC"/>
</dbReference>
<dbReference type="Gene3D" id="3.30.70.1230">
    <property type="entry name" value="Nucleotide cyclase"/>
    <property type="match status" value="1"/>
</dbReference>
<feature type="transmembrane region" description="Helical" evidence="7">
    <location>
        <begin position="109"/>
        <end position="127"/>
    </location>
</feature>
<dbReference type="GO" id="GO:0035556">
    <property type="term" value="P:intracellular signal transduction"/>
    <property type="evidence" value="ECO:0007669"/>
    <property type="project" value="InterPro"/>
</dbReference>
<dbReference type="Pfam" id="PF00672">
    <property type="entry name" value="HAMP"/>
    <property type="match status" value="1"/>
</dbReference>
<dbReference type="GO" id="GO:0006171">
    <property type="term" value="P:cAMP biosynthetic process"/>
    <property type="evidence" value="ECO:0007669"/>
    <property type="project" value="TreeGrafter"/>
</dbReference>
<evidence type="ECO:0000313" key="11">
    <source>
        <dbReference type="Proteomes" id="UP000585272"/>
    </source>
</evidence>
<dbReference type="EMBL" id="JACHNU010000006">
    <property type="protein sequence ID" value="MBB4664135.1"/>
    <property type="molecule type" value="Genomic_DNA"/>
</dbReference>
<comment type="similarity">
    <text evidence="2">Belongs to the adenylyl cyclase class-3 family.</text>
</comment>
<feature type="domain" description="HAMP" evidence="9">
    <location>
        <begin position="244"/>
        <end position="296"/>
    </location>
</feature>
<feature type="domain" description="Guanylate cyclase" evidence="8">
    <location>
        <begin position="328"/>
        <end position="452"/>
    </location>
</feature>
<dbReference type="Gene3D" id="6.10.340.10">
    <property type="match status" value="1"/>
</dbReference>
<evidence type="ECO:0000313" key="10">
    <source>
        <dbReference type="EMBL" id="MBB4664135.1"/>
    </source>
</evidence>
<evidence type="ECO:0000256" key="5">
    <source>
        <dbReference type="ARBA" id="ARBA00022989"/>
    </source>
</evidence>
<dbReference type="Pfam" id="PF00211">
    <property type="entry name" value="Guanylate_cyc"/>
    <property type="match status" value="1"/>
</dbReference>
<dbReference type="SMART" id="SM00044">
    <property type="entry name" value="CYCc"/>
    <property type="match status" value="1"/>
</dbReference>
<evidence type="ECO:0000256" key="1">
    <source>
        <dbReference type="ARBA" id="ARBA00004651"/>
    </source>
</evidence>
<organism evidence="10 11">
    <name type="scientific">Conexibacter arvalis</name>
    <dbReference type="NCBI Taxonomy" id="912552"/>
    <lineage>
        <taxon>Bacteria</taxon>
        <taxon>Bacillati</taxon>
        <taxon>Actinomycetota</taxon>
        <taxon>Thermoleophilia</taxon>
        <taxon>Solirubrobacterales</taxon>
        <taxon>Conexibacteraceae</taxon>
        <taxon>Conexibacter</taxon>
    </lineage>
</organism>
<evidence type="ECO:0000259" key="8">
    <source>
        <dbReference type="PROSITE" id="PS50125"/>
    </source>
</evidence>
<accession>A0A840IIH6</accession>
<dbReference type="InterPro" id="IPR003660">
    <property type="entry name" value="HAMP_dom"/>
</dbReference>
<evidence type="ECO:0000256" key="4">
    <source>
        <dbReference type="ARBA" id="ARBA00022692"/>
    </source>
</evidence>
<comment type="caution">
    <text evidence="10">The sequence shown here is derived from an EMBL/GenBank/DDBJ whole genome shotgun (WGS) entry which is preliminary data.</text>
</comment>
<feature type="transmembrane region" description="Helical" evidence="7">
    <location>
        <begin position="222"/>
        <end position="247"/>
    </location>
</feature>
<evidence type="ECO:0000256" key="3">
    <source>
        <dbReference type="ARBA" id="ARBA00022475"/>
    </source>
</evidence>
<reference evidence="10 11" key="1">
    <citation type="submission" date="2020-08" db="EMBL/GenBank/DDBJ databases">
        <title>Genomic Encyclopedia of Archaeal and Bacterial Type Strains, Phase II (KMG-II): from individual species to whole genera.</title>
        <authorList>
            <person name="Goeker M."/>
        </authorList>
    </citation>
    <scope>NUCLEOTIDE SEQUENCE [LARGE SCALE GENOMIC DNA]</scope>
    <source>
        <strain evidence="10 11">DSM 23288</strain>
    </source>
</reference>
<proteinExistence type="inferred from homology"/>
<dbReference type="InterPro" id="IPR001054">
    <property type="entry name" value="A/G_cyclase"/>
</dbReference>
<evidence type="ECO:0000259" key="9">
    <source>
        <dbReference type="PROSITE" id="PS50885"/>
    </source>
</evidence>
<evidence type="ECO:0000256" key="6">
    <source>
        <dbReference type="ARBA" id="ARBA00023136"/>
    </source>
</evidence>
<comment type="subcellular location">
    <subcellularLocation>
        <location evidence="1">Cell membrane</location>
        <topology evidence="1">Multi-pass membrane protein</topology>
    </subcellularLocation>
</comment>
<evidence type="ECO:0000256" key="2">
    <source>
        <dbReference type="ARBA" id="ARBA00005381"/>
    </source>
</evidence>
<protein>
    <submittedName>
        <fullName evidence="10">Adenylate cyclase</fullName>
        <ecNumber evidence="10">4.6.1.1</ecNumber>
    </submittedName>
</protein>
<dbReference type="SUPFAM" id="SSF158472">
    <property type="entry name" value="HAMP domain-like"/>
    <property type="match status" value="1"/>
</dbReference>
<dbReference type="InterPro" id="IPR050697">
    <property type="entry name" value="Adenylyl/Guanylyl_Cyclase_3/4"/>
</dbReference>
<feature type="transmembrane region" description="Helical" evidence="7">
    <location>
        <begin position="187"/>
        <end position="210"/>
    </location>
</feature>
<dbReference type="InterPro" id="IPR029787">
    <property type="entry name" value="Nucleotide_cyclase"/>
</dbReference>
<evidence type="ECO:0000256" key="7">
    <source>
        <dbReference type="SAM" id="Phobius"/>
    </source>
</evidence>
<sequence>MPRSGASVSRRTRWLMIGAIVLANAIGTLVVVAFALLVLPKPDGEVDGGVLALNLGLAGLYVLIAIPVGVVWGRRLVEGGRDGTGAWLAAERDPDAAQRARVLRAPLRITLMQLALWIPAVVAFSAIDAIVSPLLGLGVGLTVALGALTVASFSHGLAELALRPVVARALQHHAPERRGVPGVATRWLLGWTLGTAVPVFGLVLTGIVAFTNVDITTTRLAIVIVVLGPIALGFGALVTLLAVYATVQPILVIRRALRRVEEGDYTVEVAVTDGSEIGELQSGFNAMAAGLRERERMRDLFGRQVGADVARQALEQEVRLGGETREVAVLFVDVVGSTALAARRPPEEVVALLNRFFADVVDAVEGSGGWVNKFQGDAALAIFGAPLELDDKEARALRAARELRARLAVGSAGLDAGIGVSSGLAVAGHVGAERRFEYTVIGDAVNEAARLSELAKREPGRVLASGAAVARAGEEAVAWALDGEVTVRGRSEPTRLARPAAAG</sequence>
<dbReference type="Proteomes" id="UP000585272">
    <property type="component" value="Unassembled WGS sequence"/>
</dbReference>
<dbReference type="PROSITE" id="PS50125">
    <property type="entry name" value="GUANYLATE_CYCLASE_2"/>
    <property type="match status" value="1"/>
</dbReference>
<keyword evidence="4 7" id="KW-0812">Transmembrane</keyword>
<dbReference type="PROSITE" id="PS50885">
    <property type="entry name" value="HAMP"/>
    <property type="match status" value="1"/>
</dbReference>
<dbReference type="SMART" id="SM00304">
    <property type="entry name" value="HAMP"/>
    <property type="match status" value="1"/>
</dbReference>
<keyword evidence="10" id="KW-0456">Lyase</keyword>
<dbReference type="PANTHER" id="PTHR43081:SF17">
    <property type="entry name" value="BLL5647 PROTEIN"/>
    <property type="match status" value="1"/>
</dbReference>
<dbReference type="CDD" id="cd06225">
    <property type="entry name" value="HAMP"/>
    <property type="match status" value="1"/>
</dbReference>